<dbReference type="EMBL" id="BJON01000006">
    <property type="protein sequence ID" value="GED68067.1"/>
    <property type="molecule type" value="Genomic_DNA"/>
</dbReference>
<dbReference type="Proteomes" id="UP000319578">
    <property type="component" value="Unassembled WGS sequence"/>
</dbReference>
<evidence type="ECO:0000313" key="2">
    <source>
        <dbReference type="EMBL" id="GED68067.1"/>
    </source>
</evidence>
<dbReference type="Pfam" id="PF00583">
    <property type="entry name" value="Acetyltransf_1"/>
    <property type="match status" value="1"/>
</dbReference>
<evidence type="ECO:0000259" key="1">
    <source>
        <dbReference type="PROSITE" id="PS51186"/>
    </source>
</evidence>
<feature type="domain" description="N-acetyltransferase" evidence="1">
    <location>
        <begin position="109"/>
        <end position="237"/>
    </location>
</feature>
<evidence type="ECO:0000313" key="3">
    <source>
        <dbReference type="Proteomes" id="UP000319578"/>
    </source>
</evidence>
<dbReference type="Gene3D" id="3.40.630.30">
    <property type="match status" value="1"/>
</dbReference>
<name>A0ABQ0TL40_9BACL</name>
<reference evidence="2 3" key="1">
    <citation type="submission" date="2019-06" db="EMBL/GenBank/DDBJ databases">
        <title>Whole genome shotgun sequence of Brevibacillus reuszeri NBRC 15719.</title>
        <authorList>
            <person name="Hosoyama A."/>
            <person name="Uohara A."/>
            <person name="Ohji S."/>
            <person name="Ichikawa N."/>
        </authorList>
    </citation>
    <scope>NUCLEOTIDE SEQUENCE [LARGE SCALE GENOMIC DNA]</scope>
    <source>
        <strain evidence="2 3">NBRC 15719</strain>
    </source>
</reference>
<accession>A0ABQ0TL40</accession>
<keyword evidence="3" id="KW-1185">Reference proteome</keyword>
<proteinExistence type="predicted"/>
<dbReference type="SUPFAM" id="SSF55729">
    <property type="entry name" value="Acyl-CoA N-acyltransferases (Nat)"/>
    <property type="match status" value="1"/>
</dbReference>
<dbReference type="PROSITE" id="PS51186">
    <property type="entry name" value="GNAT"/>
    <property type="match status" value="1"/>
</dbReference>
<protein>
    <recommendedName>
        <fullName evidence="1">N-acetyltransferase domain-containing protein</fullName>
    </recommendedName>
</protein>
<gene>
    <name evidence="2" type="ORF">BRE01_17690</name>
</gene>
<organism evidence="2 3">
    <name type="scientific">Brevibacillus reuszeri</name>
    <dbReference type="NCBI Taxonomy" id="54915"/>
    <lineage>
        <taxon>Bacteria</taxon>
        <taxon>Bacillati</taxon>
        <taxon>Bacillota</taxon>
        <taxon>Bacilli</taxon>
        <taxon>Bacillales</taxon>
        <taxon>Paenibacillaceae</taxon>
        <taxon>Brevibacillus</taxon>
    </lineage>
</organism>
<sequence length="237" mass="26172">MLSCNLLRSDRCLCVTDSVNGEAIAVGTYLKGMPFHAFSVHLFDGAGTYSMEYMLAIFREELGEKLPVGSTGVLAVNEDFLDRLMIPNILSHKTMLLMKLTQPERLAPAGISRLLELSEAKMAEEMAEQLGMIAFRAEEVVEMPHLALFSETGEPMAIGGFHMYTEEFVELGNIGTSVHHRKKGLGTQITSDVSRLGLQKSSLVYLVVFADNPAAIHLYEQLGYETVAKFAFVEFSL</sequence>
<comment type="caution">
    <text evidence="2">The sequence shown here is derived from an EMBL/GenBank/DDBJ whole genome shotgun (WGS) entry which is preliminary data.</text>
</comment>
<dbReference type="InterPro" id="IPR016181">
    <property type="entry name" value="Acyl_CoA_acyltransferase"/>
</dbReference>
<dbReference type="InterPro" id="IPR000182">
    <property type="entry name" value="GNAT_dom"/>
</dbReference>
<dbReference type="RefSeq" id="WP_236699844.1">
    <property type="nucleotide sequence ID" value="NZ_BJON01000006.1"/>
</dbReference>